<protein>
    <submittedName>
        <fullName evidence="3">Uncharacterized protein LOC104238922 isoform X1</fullName>
    </submittedName>
</protein>
<name>A0A1U7XXR1_NICSY</name>
<feature type="region of interest" description="Disordered" evidence="1">
    <location>
        <begin position="92"/>
        <end position="138"/>
    </location>
</feature>
<feature type="region of interest" description="Disordered" evidence="1">
    <location>
        <begin position="1"/>
        <end position="63"/>
    </location>
</feature>
<dbReference type="Proteomes" id="UP000189701">
    <property type="component" value="Unplaced"/>
</dbReference>
<dbReference type="GeneID" id="104238922"/>
<dbReference type="eggNOG" id="ENOG502QS50">
    <property type="taxonomic scope" value="Eukaryota"/>
</dbReference>
<dbReference type="KEGG" id="nsy:104238922"/>
<dbReference type="RefSeq" id="XP_009791739.1">
    <property type="nucleotide sequence ID" value="XM_009793437.1"/>
</dbReference>
<sequence>MEKKDTGKVSLFSTEKATSEGLPPRWIKEMRVRRKGHKIKKDPLTAEADKHISLDRDASGKEVNSNHKLKLGAEHMAHSSCVEGIYHPLKVQNAEEEDDGKVVSDPVSGENQENPSRDGVEKHDQETIHRKRKKGMNLPRRNQNGLLVLKLIHLFSSEQIIKPI</sequence>
<dbReference type="STRING" id="4096.A0A1U7XXR1"/>
<accession>A0A1U7XXR1</accession>
<keyword evidence="2" id="KW-1185">Reference proteome</keyword>
<feature type="compositionally biased region" description="Basic and acidic residues" evidence="1">
    <location>
        <begin position="41"/>
        <end position="60"/>
    </location>
</feature>
<feature type="compositionally biased region" description="Basic and acidic residues" evidence="1">
    <location>
        <begin position="115"/>
        <end position="128"/>
    </location>
</feature>
<reference evidence="2" key="1">
    <citation type="journal article" date="2013" name="Genome Biol.">
        <title>Reference genomes and transcriptomes of Nicotiana sylvestris and Nicotiana tomentosiformis.</title>
        <authorList>
            <person name="Sierro N."/>
            <person name="Battey J.N."/>
            <person name="Ouadi S."/>
            <person name="Bovet L."/>
            <person name="Goepfert S."/>
            <person name="Bakaher N."/>
            <person name="Peitsch M.C."/>
            <person name="Ivanov N.V."/>
        </authorList>
    </citation>
    <scope>NUCLEOTIDE SEQUENCE [LARGE SCALE GENOMIC DNA]</scope>
</reference>
<reference evidence="3" key="2">
    <citation type="submission" date="2025-08" db="UniProtKB">
        <authorList>
            <consortium name="RefSeq"/>
        </authorList>
    </citation>
    <scope>IDENTIFICATION</scope>
    <source>
        <tissue evidence="3">Leaf</tissue>
    </source>
</reference>
<dbReference type="AlphaFoldDB" id="A0A1U7XXR1"/>
<evidence type="ECO:0000313" key="2">
    <source>
        <dbReference type="Proteomes" id="UP000189701"/>
    </source>
</evidence>
<evidence type="ECO:0000256" key="1">
    <source>
        <dbReference type="SAM" id="MobiDB-lite"/>
    </source>
</evidence>
<evidence type="ECO:0000313" key="3">
    <source>
        <dbReference type="RefSeq" id="XP_009791739.1"/>
    </source>
</evidence>
<proteinExistence type="predicted"/>
<organism evidence="2 3">
    <name type="scientific">Nicotiana sylvestris</name>
    <name type="common">Wood tobacco</name>
    <name type="synonym">South American tobacco</name>
    <dbReference type="NCBI Taxonomy" id="4096"/>
    <lineage>
        <taxon>Eukaryota</taxon>
        <taxon>Viridiplantae</taxon>
        <taxon>Streptophyta</taxon>
        <taxon>Embryophyta</taxon>
        <taxon>Tracheophyta</taxon>
        <taxon>Spermatophyta</taxon>
        <taxon>Magnoliopsida</taxon>
        <taxon>eudicotyledons</taxon>
        <taxon>Gunneridae</taxon>
        <taxon>Pentapetalae</taxon>
        <taxon>asterids</taxon>
        <taxon>lamiids</taxon>
        <taxon>Solanales</taxon>
        <taxon>Solanaceae</taxon>
        <taxon>Nicotianoideae</taxon>
        <taxon>Nicotianeae</taxon>
        <taxon>Nicotiana</taxon>
    </lineage>
</organism>
<gene>
    <name evidence="3" type="primary">LOC104238922</name>
</gene>
<feature type="compositionally biased region" description="Basic residues" evidence="1">
    <location>
        <begin position="31"/>
        <end position="40"/>
    </location>
</feature>